<evidence type="ECO:0000256" key="17">
    <source>
        <dbReference type="SAM" id="Phobius"/>
    </source>
</evidence>
<dbReference type="GO" id="GO:0007399">
    <property type="term" value="P:nervous system development"/>
    <property type="evidence" value="ECO:0007669"/>
    <property type="project" value="UniProtKB-ARBA"/>
</dbReference>
<dbReference type="FunFam" id="2.60.40.10:FF:000220">
    <property type="entry name" value="X-linked interleukin-1 receptor accessory protein-like 1"/>
    <property type="match status" value="1"/>
</dbReference>
<dbReference type="FunFam" id="3.40.50.10140:FF:000004">
    <property type="entry name" value="X-linked interleukin-1 receptor accessory protein-like 1"/>
    <property type="match status" value="1"/>
</dbReference>
<feature type="domain" description="Ig-like" evidence="19">
    <location>
        <begin position="125"/>
        <end position="211"/>
    </location>
</feature>
<keyword evidence="6" id="KW-0378">Hydrolase</keyword>
<organism evidence="20 21">
    <name type="scientific">Ovis aries</name>
    <name type="common">Sheep</name>
    <dbReference type="NCBI Taxonomy" id="9940"/>
    <lineage>
        <taxon>Eukaryota</taxon>
        <taxon>Metazoa</taxon>
        <taxon>Chordata</taxon>
        <taxon>Craniata</taxon>
        <taxon>Vertebrata</taxon>
        <taxon>Euteleostomi</taxon>
        <taxon>Mammalia</taxon>
        <taxon>Eutheria</taxon>
        <taxon>Laurasiatheria</taxon>
        <taxon>Artiodactyla</taxon>
        <taxon>Ruminantia</taxon>
        <taxon>Pecora</taxon>
        <taxon>Bovidae</taxon>
        <taxon>Caprinae</taxon>
        <taxon>Ovis</taxon>
    </lineage>
</organism>
<dbReference type="InterPro" id="IPR015621">
    <property type="entry name" value="IL-1_rcpt_fam"/>
</dbReference>
<protein>
    <recommendedName>
        <fullName evidence="14">X-linked interleukin-1 receptor accessory protein-like 2</fullName>
    </recommendedName>
    <alternativeName>
        <fullName evidence="16">IL1RAPL-2-related protein</fullName>
    </alternativeName>
    <alternativeName>
        <fullName evidence="15">Three immunoglobulin domain-containing IL-1 receptor-related 1</fullName>
    </alternativeName>
</protein>
<dbReference type="GO" id="GO:0016020">
    <property type="term" value="C:membrane"/>
    <property type="evidence" value="ECO:0007669"/>
    <property type="project" value="UniProtKB-SubCell"/>
</dbReference>
<dbReference type="CDD" id="cd05757">
    <property type="entry name" value="Ig2_IL1R-like"/>
    <property type="match status" value="1"/>
</dbReference>
<dbReference type="EMBL" id="JAEMGP010000027">
    <property type="protein sequence ID" value="KAG5194217.1"/>
    <property type="molecule type" value="Genomic_DNA"/>
</dbReference>
<comment type="subcellular location">
    <subcellularLocation>
        <location evidence="1">Membrane</location>
        <topology evidence="1">Single-pass type I membrane protein</topology>
    </subcellularLocation>
</comment>
<dbReference type="GO" id="GO:0016787">
    <property type="term" value="F:hydrolase activity"/>
    <property type="evidence" value="ECO:0007669"/>
    <property type="project" value="UniProtKB-KW"/>
</dbReference>
<comment type="caution">
    <text evidence="20">The sequence shown here is derived from an EMBL/GenBank/DDBJ whole genome shotgun (WGS) entry which is preliminary data.</text>
</comment>
<dbReference type="PROSITE" id="PS50104">
    <property type="entry name" value="TIR"/>
    <property type="match status" value="1"/>
</dbReference>
<accession>A0A836CPL8</accession>
<dbReference type="PRINTS" id="PR01537">
    <property type="entry name" value="INTRLKN1R1F"/>
</dbReference>
<sequence>MMLLMRRNLLFDWQLFYSQNLLQDHFEITIECDKPYYKLLPYFLLILFAIVAILLDPILSFFKQRTKPAGLHVPAAPSSYLSLQLRPVFGGELRETQVYNSYIKISVDGCIDWSVDLKTYMALAGEPVRVKCALFYSYIRTNYSMAQSTGLRLMWYKNKGDLEEPIIFSEVRMSKEEDSIWFHSVEAQDSGFYTCVLRNSTYCMKVSMSLTVAENELGLCYNSRIRYLEKSEVTKRKEISCPDMDDFKKSDQEPDIVWYKECKPKMWRSIIIQKGNALLIQEVQEEDGGNYTCELKYEGKLVRRTTELKVTALLTDKPPKPLFPMENHPSVIDVQLGKPLNIPCKAFFGFSGESGPMIYWMKGEKFIEELAGHIREGEIRLLKEHLGEKEVELALIFDSVVEADLANYTCHVENRNGRKHASVLLRKKDLIYKIELAGGLGAIFLLLVLLVVIYKCYNIELMLFYRQHFGGDEIADDNKEYDAYLSYTKVDQDTLDCDNPEEEQFALEILPDVLEKHYGYKLFIPERDLIPSGTYVEDLTRCVEQSRRLIIVLTPDYILRRGWSIFELESRLHNMLVSGEIKVILIECTELKGKVNCQEVESLKRSIKVLSLIKWKGPKSSKLNSKFWKHLVYEMPTKRKEMLSRCHVLDSAEQGLFGELQPIPSIAMTNTSASLVSSQADLPDFHHSDSMQMRHCCRGYKQEMPTTTLPVPSLGNHHTYCNLPLTLLNGQLPLNNTLKDNQEFHRNSSLLPLSSKEYSFTSDIW</sequence>
<evidence type="ECO:0000256" key="16">
    <source>
        <dbReference type="ARBA" id="ARBA00083502"/>
    </source>
</evidence>
<keyword evidence="9 17" id="KW-0472">Membrane</keyword>
<dbReference type="InterPro" id="IPR004077">
    <property type="entry name" value="IL-1_rcpt_II-typ"/>
</dbReference>
<dbReference type="Gene3D" id="2.60.40.10">
    <property type="entry name" value="Immunoglobulins"/>
    <property type="match status" value="3"/>
</dbReference>
<evidence type="ECO:0000256" key="5">
    <source>
        <dbReference type="ARBA" id="ARBA00022737"/>
    </source>
</evidence>
<evidence type="ECO:0000313" key="20">
    <source>
        <dbReference type="EMBL" id="KAG5194217.1"/>
    </source>
</evidence>
<dbReference type="InterPro" id="IPR013098">
    <property type="entry name" value="Ig_I-set"/>
</dbReference>
<dbReference type="InterPro" id="IPR000157">
    <property type="entry name" value="TIR_dom"/>
</dbReference>
<dbReference type="FunFam" id="2.60.40.10:FF:000188">
    <property type="entry name" value="Interleukin-1 receptor accessory protein-like 1"/>
    <property type="match status" value="1"/>
</dbReference>
<dbReference type="GO" id="GO:0045202">
    <property type="term" value="C:synapse"/>
    <property type="evidence" value="ECO:0007669"/>
    <property type="project" value="UniProtKB-ARBA"/>
</dbReference>
<keyword evidence="10" id="KW-1015">Disulfide bond</keyword>
<evidence type="ECO:0000259" key="18">
    <source>
        <dbReference type="PROSITE" id="PS50104"/>
    </source>
</evidence>
<feature type="transmembrane region" description="Helical" evidence="17">
    <location>
        <begin position="42"/>
        <end position="62"/>
    </location>
</feature>
<gene>
    <name evidence="20" type="ORF">JEQ12_020578</name>
</gene>
<keyword evidence="13" id="KW-0393">Immunoglobulin domain</keyword>
<feature type="domain" description="Ig-like" evidence="19">
    <location>
        <begin position="239"/>
        <end position="311"/>
    </location>
</feature>
<evidence type="ECO:0000313" key="21">
    <source>
        <dbReference type="Proteomes" id="UP000664991"/>
    </source>
</evidence>
<keyword evidence="5" id="KW-0677">Repeat</keyword>
<dbReference type="FunFam" id="2.60.40.10:FF:000284">
    <property type="entry name" value="interleukin-1 receptor accessory protein-like 1"/>
    <property type="match status" value="1"/>
</dbReference>
<evidence type="ECO:0000256" key="1">
    <source>
        <dbReference type="ARBA" id="ARBA00004479"/>
    </source>
</evidence>
<keyword evidence="4" id="KW-0732">Signal</keyword>
<proteinExistence type="inferred from homology"/>
<dbReference type="InterPro" id="IPR003599">
    <property type="entry name" value="Ig_sub"/>
</dbReference>
<dbReference type="SMART" id="SM00409">
    <property type="entry name" value="IG"/>
    <property type="match status" value="3"/>
</dbReference>
<evidence type="ECO:0000256" key="12">
    <source>
        <dbReference type="ARBA" id="ARBA00023180"/>
    </source>
</evidence>
<keyword evidence="12" id="KW-0325">Glycoprotein</keyword>
<evidence type="ECO:0000256" key="7">
    <source>
        <dbReference type="ARBA" id="ARBA00022989"/>
    </source>
</evidence>
<dbReference type="Pfam" id="PF13895">
    <property type="entry name" value="Ig_2"/>
    <property type="match status" value="1"/>
</dbReference>
<dbReference type="AlphaFoldDB" id="A0A836CPL8"/>
<evidence type="ECO:0000256" key="9">
    <source>
        <dbReference type="ARBA" id="ARBA00023136"/>
    </source>
</evidence>
<evidence type="ECO:0000256" key="4">
    <source>
        <dbReference type="ARBA" id="ARBA00022729"/>
    </source>
</evidence>
<dbReference type="Pfam" id="PF07679">
    <property type="entry name" value="I-set"/>
    <property type="match status" value="1"/>
</dbReference>
<comment type="similarity">
    <text evidence="2">Belongs to the interleukin-1 receptor family.</text>
</comment>
<evidence type="ECO:0000256" key="15">
    <source>
        <dbReference type="ARBA" id="ARBA00077635"/>
    </source>
</evidence>
<dbReference type="SUPFAM" id="SSF52200">
    <property type="entry name" value="Toll/Interleukin receptor TIR domain"/>
    <property type="match status" value="1"/>
</dbReference>
<dbReference type="InterPro" id="IPR035897">
    <property type="entry name" value="Toll_tir_struct_dom_sf"/>
</dbReference>
<feature type="domain" description="TIR" evidence="18">
    <location>
        <begin position="479"/>
        <end position="635"/>
    </location>
</feature>
<evidence type="ECO:0000256" key="10">
    <source>
        <dbReference type="ARBA" id="ARBA00023157"/>
    </source>
</evidence>
<evidence type="ECO:0000256" key="8">
    <source>
        <dbReference type="ARBA" id="ARBA00023027"/>
    </source>
</evidence>
<evidence type="ECO:0000256" key="2">
    <source>
        <dbReference type="ARBA" id="ARBA00009752"/>
    </source>
</evidence>
<dbReference type="InterPro" id="IPR007110">
    <property type="entry name" value="Ig-like_dom"/>
</dbReference>
<dbReference type="InterPro" id="IPR036179">
    <property type="entry name" value="Ig-like_dom_sf"/>
</dbReference>
<dbReference type="PANTHER" id="PTHR11890">
    <property type="entry name" value="INTERLEUKIN-1 RECEPTOR FAMILY MEMBER"/>
    <property type="match status" value="1"/>
</dbReference>
<dbReference type="Proteomes" id="UP000664991">
    <property type="component" value="Unassembled WGS sequence"/>
</dbReference>
<dbReference type="PRINTS" id="PR01539">
    <property type="entry name" value="INTRLEUKN1R2"/>
</dbReference>
<evidence type="ECO:0000256" key="11">
    <source>
        <dbReference type="ARBA" id="ARBA00023170"/>
    </source>
</evidence>
<feature type="transmembrane region" description="Helical" evidence="17">
    <location>
        <begin position="436"/>
        <end position="454"/>
    </location>
</feature>
<dbReference type="SMART" id="SM00255">
    <property type="entry name" value="TIR"/>
    <property type="match status" value="1"/>
</dbReference>
<keyword evidence="11" id="KW-0675">Receptor</keyword>
<evidence type="ECO:0000256" key="3">
    <source>
        <dbReference type="ARBA" id="ARBA00022692"/>
    </source>
</evidence>
<reference evidence="20 21" key="1">
    <citation type="submission" date="2020-12" db="EMBL/GenBank/DDBJ databases">
        <title>De novo assembly of Tibetan sheep genome.</title>
        <authorList>
            <person name="Li X."/>
        </authorList>
    </citation>
    <scope>NUCLEOTIDE SEQUENCE [LARGE SCALE GENOMIC DNA]</scope>
    <source>
        <tissue evidence="20">Heart</tissue>
    </source>
</reference>
<name>A0A836CPL8_SHEEP</name>
<dbReference type="Gene3D" id="3.40.50.10140">
    <property type="entry name" value="Toll/interleukin-1 receptor homology (TIR) domain"/>
    <property type="match status" value="1"/>
</dbReference>
<evidence type="ECO:0000259" key="19">
    <source>
        <dbReference type="PROSITE" id="PS50835"/>
    </source>
</evidence>
<dbReference type="PROSITE" id="PS50835">
    <property type="entry name" value="IG_LIKE"/>
    <property type="match status" value="3"/>
</dbReference>
<evidence type="ECO:0000256" key="13">
    <source>
        <dbReference type="ARBA" id="ARBA00023319"/>
    </source>
</evidence>
<dbReference type="Pfam" id="PF01582">
    <property type="entry name" value="TIR"/>
    <property type="match status" value="1"/>
</dbReference>
<keyword evidence="7 17" id="KW-1133">Transmembrane helix</keyword>
<dbReference type="PANTHER" id="PTHR11890:SF10">
    <property type="entry name" value="X-LINKED INTERLEUKIN-1 RECEPTOR ACCESSORY PROTEIN-LIKE 2"/>
    <property type="match status" value="1"/>
</dbReference>
<evidence type="ECO:0000256" key="14">
    <source>
        <dbReference type="ARBA" id="ARBA00070410"/>
    </source>
</evidence>
<dbReference type="GO" id="GO:0004910">
    <property type="term" value="F:interleukin-1, type II, blocking receptor activity"/>
    <property type="evidence" value="ECO:0007669"/>
    <property type="project" value="InterPro"/>
</dbReference>
<dbReference type="InterPro" id="IPR013783">
    <property type="entry name" value="Ig-like_fold"/>
</dbReference>
<keyword evidence="3 17" id="KW-0812">Transmembrane</keyword>
<evidence type="ECO:0000256" key="6">
    <source>
        <dbReference type="ARBA" id="ARBA00022801"/>
    </source>
</evidence>
<keyword evidence="8" id="KW-0520">NAD</keyword>
<dbReference type="SUPFAM" id="SSF48726">
    <property type="entry name" value="Immunoglobulin"/>
    <property type="match status" value="3"/>
</dbReference>
<feature type="domain" description="Ig-like" evidence="19">
    <location>
        <begin position="318"/>
        <end position="426"/>
    </location>
</feature>